<name>A0A0F6REH0_CITAM</name>
<feature type="transmembrane region" description="Helical" evidence="8">
    <location>
        <begin position="172"/>
        <end position="193"/>
    </location>
</feature>
<feature type="transmembrane region" description="Helical" evidence="8">
    <location>
        <begin position="106"/>
        <end position="123"/>
    </location>
</feature>
<organism evidence="9 10">
    <name type="scientific">Citrobacter amalonaticus Y19</name>
    <dbReference type="NCBI Taxonomy" id="1261127"/>
    <lineage>
        <taxon>Bacteria</taxon>
        <taxon>Pseudomonadati</taxon>
        <taxon>Pseudomonadota</taxon>
        <taxon>Gammaproteobacteria</taxon>
        <taxon>Enterobacterales</taxon>
        <taxon>Enterobacteriaceae</taxon>
        <taxon>Citrobacter</taxon>
    </lineage>
</organism>
<reference evidence="9 10" key="1">
    <citation type="journal article" date="2013" name="Appl. Microbiol. Biotechnol.">
        <title>Glycerol assimilation and production of 1,3-propanediol by Citrobacter amalonaticus Y19.</title>
        <authorList>
            <person name="Ainala S.K."/>
            <person name="Ashok S."/>
            <person name="Ko Y."/>
            <person name="Park S."/>
        </authorList>
    </citation>
    <scope>NUCLEOTIDE SEQUENCE [LARGE SCALE GENOMIC DNA]</scope>
    <source>
        <strain evidence="9 10">Y19</strain>
    </source>
</reference>
<keyword evidence="8" id="KW-0997">Cell inner membrane</keyword>
<evidence type="ECO:0000313" key="9">
    <source>
        <dbReference type="EMBL" id="AKE58555.1"/>
    </source>
</evidence>
<keyword evidence="6 8" id="KW-1133">Transmembrane helix</keyword>
<evidence type="ECO:0000256" key="1">
    <source>
        <dbReference type="ARBA" id="ARBA00004651"/>
    </source>
</evidence>
<evidence type="ECO:0000256" key="3">
    <source>
        <dbReference type="ARBA" id="ARBA00022448"/>
    </source>
</evidence>
<dbReference type="KEGG" id="cama:F384_05040"/>
<accession>A0A0F6REH0</accession>
<dbReference type="InterPro" id="IPR052017">
    <property type="entry name" value="TSUP"/>
</dbReference>
<feature type="transmembrane region" description="Helical" evidence="8">
    <location>
        <begin position="12"/>
        <end position="29"/>
    </location>
</feature>
<feature type="transmembrane region" description="Helical" evidence="8">
    <location>
        <begin position="135"/>
        <end position="160"/>
    </location>
</feature>
<protein>
    <recommendedName>
        <fullName evidence="8">Probable membrane transporter protein</fullName>
    </recommendedName>
</protein>
<evidence type="ECO:0000313" key="10">
    <source>
        <dbReference type="Proteomes" id="UP000034085"/>
    </source>
</evidence>
<feature type="transmembrane region" description="Helical" evidence="8">
    <location>
        <begin position="36"/>
        <end position="59"/>
    </location>
</feature>
<evidence type="ECO:0000256" key="4">
    <source>
        <dbReference type="ARBA" id="ARBA00022475"/>
    </source>
</evidence>
<keyword evidence="7 8" id="KW-0472">Membrane</keyword>
<sequence>MTLLFAFDPAQIVMIALTFVLAGMVKGVTGMGLPTVAMGILGSIISPVAAAALLLLPSLVSNLFQFGGGGNTRTLLKRLWPMLLTVVIATLLASVWITGGDTSRTQFALGLALMVYALWTLAGKRIAVSAQREKPISLVVGFVTGLLTGGTGVFVMPAVPWIQSLGFEKDELVQALGISFTFSTLALALGLWWHGALPVQSLTLSAFAIVPALIGQWAGSRIRRTISPVVFKRCFLFCLMGLSVEMMLRATSSTL</sequence>
<evidence type="ECO:0000256" key="5">
    <source>
        <dbReference type="ARBA" id="ARBA00022692"/>
    </source>
</evidence>
<proteinExistence type="inferred from homology"/>
<gene>
    <name evidence="9" type="ORF">F384_05040</name>
</gene>
<feature type="transmembrane region" description="Helical" evidence="8">
    <location>
        <begin position="79"/>
        <end position="99"/>
    </location>
</feature>
<dbReference type="InterPro" id="IPR002781">
    <property type="entry name" value="TM_pro_TauE-like"/>
</dbReference>
<keyword evidence="4 8" id="KW-1003">Cell membrane</keyword>
<feature type="transmembrane region" description="Helical" evidence="8">
    <location>
        <begin position="199"/>
        <end position="218"/>
    </location>
</feature>
<dbReference type="PANTHER" id="PTHR30269:SF32">
    <property type="entry name" value="MEMBRANE TRANSPORTER PROTEIN-RELATED"/>
    <property type="match status" value="1"/>
</dbReference>
<dbReference type="EMBL" id="CP011132">
    <property type="protein sequence ID" value="AKE58555.1"/>
    <property type="molecule type" value="Genomic_DNA"/>
</dbReference>
<dbReference type="AlphaFoldDB" id="A0A0F6REH0"/>
<evidence type="ECO:0000256" key="6">
    <source>
        <dbReference type="ARBA" id="ARBA00022989"/>
    </source>
</evidence>
<evidence type="ECO:0000256" key="7">
    <source>
        <dbReference type="ARBA" id="ARBA00023136"/>
    </source>
</evidence>
<evidence type="ECO:0000256" key="2">
    <source>
        <dbReference type="ARBA" id="ARBA00009142"/>
    </source>
</evidence>
<comment type="subcellular location">
    <subcellularLocation>
        <location evidence="8">Cell inner membrane</location>
        <topology evidence="8">Multi-pass membrane protein</topology>
    </subcellularLocation>
    <subcellularLocation>
        <location evidence="1">Cell membrane</location>
        <topology evidence="1">Multi-pass membrane protein</topology>
    </subcellularLocation>
</comment>
<keyword evidence="3" id="KW-0813">Transport</keyword>
<dbReference type="PATRIC" id="fig|1261127.3.peg.1029"/>
<comment type="similarity">
    <text evidence="2 8">Belongs to the 4-toluene sulfonate uptake permease (TSUP) (TC 2.A.102) family.</text>
</comment>
<dbReference type="GO" id="GO:0005886">
    <property type="term" value="C:plasma membrane"/>
    <property type="evidence" value="ECO:0007669"/>
    <property type="project" value="UniProtKB-SubCell"/>
</dbReference>
<dbReference type="OrthoDB" id="9800873at2"/>
<dbReference type="Pfam" id="PF01925">
    <property type="entry name" value="TauE"/>
    <property type="match status" value="1"/>
</dbReference>
<dbReference type="Proteomes" id="UP000034085">
    <property type="component" value="Chromosome"/>
</dbReference>
<dbReference type="HOGENOM" id="CLU_054750_7_1_6"/>
<dbReference type="PANTHER" id="PTHR30269">
    <property type="entry name" value="TRANSMEMBRANE PROTEIN YFCA"/>
    <property type="match status" value="1"/>
</dbReference>
<keyword evidence="5 8" id="KW-0812">Transmembrane</keyword>
<evidence type="ECO:0000256" key="8">
    <source>
        <dbReference type="RuleBase" id="RU363041"/>
    </source>
</evidence>
<dbReference type="RefSeq" id="WP_046478906.1">
    <property type="nucleotide sequence ID" value="NZ_CP011132.1"/>
</dbReference>